<dbReference type="EMBL" id="BX294135">
    <property type="protein sequence ID" value="CAD72078.1"/>
    <property type="molecule type" value="Genomic_DNA"/>
</dbReference>
<dbReference type="InParanoid" id="Q7UXD0"/>
<evidence type="ECO:0000313" key="1">
    <source>
        <dbReference type="EMBL" id="CAD72078.1"/>
    </source>
</evidence>
<keyword evidence="2" id="KW-1185">Reference proteome</keyword>
<reference evidence="1 2" key="1">
    <citation type="journal article" date="2003" name="Proc. Natl. Acad. Sci. U.S.A.">
        <title>Complete genome sequence of the marine planctomycete Pirellula sp. strain 1.</title>
        <authorList>
            <person name="Gloeckner F.O."/>
            <person name="Kube M."/>
            <person name="Bauer M."/>
            <person name="Teeling H."/>
            <person name="Lombardot T."/>
            <person name="Ludwig W."/>
            <person name="Gade D."/>
            <person name="Beck A."/>
            <person name="Borzym K."/>
            <person name="Heitmann K."/>
            <person name="Rabus R."/>
            <person name="Schlesner H."/>
            <person name="Amann R."/>
            <person name="Reinhardt R."/>
        </authorList>
    </citation>
    <scope>NUCLEOTIDE SEQUENCE [LARGE SCALE GENOMIC DNA]</scope>
    <source>
        <strain evidence="2">DSM 10527 / NCIMB 13988 / SH1</strain>
    </source>
</reference>
<sequence>MLLFAFDTFIDERKEPPRTEFVVALRFLTRASQSTWVDQNS</sequence>
<organism evidence="1 2">
    <name type="scientific">Rhodopirellula baltica (strain DSM 10527 / NCIMB 13988 / SH1)</name>
    <dbReference type="NCBI Taxonomy" id="243090"/>
    <lineage>
        <taxon>Bacteria</taxon>
        <taxon>Pseudomonadati</taxon>
        <taxon>Planctomycetota</taxon>
        <taxon>Planctomycetia</taxon>
        <taxon>Pirellulales</taxon>
        <taxon>Pirellulaceae</taxon>
        <taxon>Rhodopirellula</taxon>
    </lineage>
</organism>
<dbReference type="AlphaFoldDB" id="Q7UXD0"/>
<accession>Q7UXD0</accession>
<dbReference type="Proteomes" id="UP000001025">
    <property type="component" value="Chromosome"/>
</dbReference>
<protein>
    <submittedName>
        <fullName evidence="1">Uncharacterized protein</fullName>
    </submittedName>
</protein>
<evidence type="ECO:0000313" key="2">
    <source>
        <dbReference type="Proteomes" id="UP000001025"/>
    </source>
</evidence>
<dbReference type="EnsemblBacteria" id="CAD72078">
    <property type="protein sequence ID" value="CAD72078"/>
    <property type="gene ID" value="RB1413"/>
</dbReference>
<name>Q7UXD0_RHOBA</name>
<proteinExistence type="predicted"/>
<gene>
    <name evidence="1" type="ordered locus">RB1413</name>
</gene>
<dbReference type="KEGG" id="rba:RB1413"/>
<dbReference type="HOGENOM" id="CLU_3275749_0_0_0"/>